<organism evidence="2">
    <name type="scientific">Mesorhizobium sp. WSM2240</name>
    <dbReference type="NCBI Taxonomy" id="3228851"/>
    <lineage>
        <taxon>Bacteria</taxon>
        <taxon>Pseudomonadati</taxon>
        <taxon>Pseudomonadota</taxon>
        <taxon>Alphaproteobacteria</taxon>
        <taxon>Hyphomicrobiales</taxon>
        <taxon>Phyllobacteriaceae</taxon>
        <taxon>Mesorhizobium</taxon>
    </lineage>
</organism>
<name>A0AAU8CSM3_9HYPH</name>
<evidence type="ECO:0000256" key="1">
    <source>
        <dbReference type="SAM" id="Phobius"/>
    </source>
</evidence>
<protein>
    <submittedName>
        <fullName evidence="2">Cbb3-type cytochrome oxidase assembly protein CcoS</fullName>
    </submittedName>
</protein>
<keyword evidence="1" id="KW-1133">Transmembrane helix</keyword>
<reference evidence="2" key="1">
    <citation type="submission" date="2024-06" db="EMBL/GenBank/DDBJ databases">
        <title>Mesorhizobium karijinii sp. nov., a symbiont of the iconic Swainsona formosa from arid Australia.</title>
        <authorList>
            <person name="Hill Y.J."/>
            <person name="Watkin E.L.J."/>
            <person name="O'Hara G.W."/>
            <person name="Terpolilli J."/>
            <person name="Tye M.L."/>
            <person name="Kohlmeier M.G."/>
        </authorList>
    </citation>
    <scope>NUCLEOTIDE SEQUENCE</scope>
    <source>
        <strain evidence="2">WSM2240</strain>
    </source>
</reference>
<evidence type="ECO:0000313" key="2">
    <source>
        <dbReference type="EMBL" id="XCG49849.1"/>
    </source>
</evidence>
<dbReference type="AlphaFoldDB" id="A0AAU8CSM3"/>
<feature type="transmembrane region" description="Helical" evidence="1">
    <location>
        <begin position="6"/>
        <end position="26"/>
    </location>
</feature>
<proteinExistence type="predicted"/>
<gene>
    <name evidence="2" type="primary">ccoS</name>
    <name evidence="2" type="ORF">ABVK50_04710</name>
</gene>
<dbReference type="NCBIfam" id="TIGR00847">
    <property type="entry name" value="ccoS"/>
    <property type="match status" value="1"/>
</dbReference>
<dbReference type="EMBL" id="CP159253">
    <property type="protein sequence ID" value="XCG49849.1"/>
    <property type="molecule type" value="Genomic_DNA"/>
</dbReference>
<dbReference type="RefSeq" id="WP_353642621.1">
    <property type="nucleotide sequence ID" value="NZ_CP159253.1"/>
</dbReference>
<keyword evidence="1" id="KW-0472">Membrane</keyword>
<sequence>MTTLVYLIPVAMFLGALGLSGFLWALRSGQYEDLDGAAERILIDREDKSEH</sequence>
<accession>A0AAU8CSM3</accession>
<dbReference type="PANTHER" id="PTHR41532:SF1">
    <property type="entry name" value="FIXS PROTEIN"/>
    <property type="match status" value="1"/>
</dbReference>
<dbReference type="Pfam" id="PF03597">
    <property type="entry name" value="FixS"/>
    <property type="match status" value="1"/>
</dbReference>
<dbReference type="InterPro" id="IPR004714">
    <property type="entry name" value="Cyt_oxidase_maturation_cbb3"/>
</dbReference>
<keyword evidence="1" id="KW-0812">Transmembrane</keyword>
<dbReference type="PANTHER" id="PTHR41532">
    <property type="entry name" value="FIXS PROTEIN"/>
    <property type="match status" value="1"/>
</dbReference>